<evidence type="ECO:0000256" key="1">
    <source>
        <dbReference type="SAM" id="MobiDB-lite"/>
    </source>
</evidence>
<dbReference type="AlphaFoldDB" id="A0A9D4WME4"/>
<feature type="compositionally biased region" description="Acidic residues" evidence="1">
    <location>
        <begin position="288"/>
        <end position="310"/>
    </location>
</feature>
<sequence length="323" mass="36111">MHVPTETSGSSSLTTREKELFQMINLSYLVLDVSPLSTVHPPPLKKATPYVAKNVKTLSKSSEPILPEKSAIYKELRRFVTYILKEVNSNVFPDDQTSLAKESSPDNDSSEKVEESVPEHVAHERRSKKKDDLVVNVEELTSDKEPLTNIVTPSIAKRLQRRKGRVVVFEDSPSREVKRKYGGLKGTPSRSSMRKSLVGPTRSWSKVVTPTRKRKVVSSSESEFDVEKDAPGPATSKKSDIAQLKETCKELEDSIRSSTVTKIKLETLMKAMMEEEKKEIVQGGDGNEGTEDEDYAGEDDADEEKEDEGEEYARADSDSQEDI</sequence>
<feature type="compositionally biased region" description="Basic and acidic residues" evidence="1">
    <location>
        <begin position="109"/>
        <end position="130"/>
    </location>
</feature>
<comment type="caution">
    <text evidence="2">The sequence shown here is derived from an EMBL/GenBank/DDBJ whole genome shotgun (WGS) entry which is preliminary data.</text>
</comment>
<feature type="region of interest" description="Disordered" evidence="1">
    <location>
        <begin position="95"/>
        <end position="130"/>
    </location>
</feature>
<accession>A0A9D4WME4</accession>
<dbReference type="EMBL" id="JAMSHJ010000005">
    <property type="protein sequence ID" value="KAI5404133.1"/>
    <property type="molecule type" value="Genomic_DNA"/>
</dbReference>
<gene>
    <name evidence="2" type="ORF">KIW84_051322</name>
</gene>
<organism evidence="2 3">
    <name type="scientific">Pisum sativum</name>
    <name type="common">Garden pea</name>
    <name type="synonym">Lathyrus oleraceus</name>
    <dbReference type="NCBI Taxonomy" id="3888"/>
    <lineage>
        <taxon>Eukaryota</taxon>
        <taxon>Viridiplantae</taxon>
        <taxon>Streptophyta</taxon>
        <taxon>Embryophyta</taxon>
        <taxon>Tracheophyta</taxon>
        <taxon>Spermatophyta</taxon>
        <taxon>Magnoliopsida</taxon>
        <taxon>eudicotyledons</taxon>
        <taxon>Gunneridae</taxon>
        <taxon>Pentapetalae</taxon>
        <taxon>rosids</taxon>
        <taxon>fabids</taxon>
        <taxon>Fabales</taxon>
        <taxon>Fabaceae</taxon>
        <taxon>Papilionoideae</taxon>
        <taxon>50 kb inversion clade</taxon>
        <taxon>NPAAA clade</taxon>
        <taxon>Hologalegina</taxon>
        <taxon>IRL clade</taxon>
        <taxon>Fabeae</taxon>
        <taxon>Lathyrus</taxon>
    </lineage>
</organism>
<keyword evidence="3" id="KW-1185">Reference proteome</keyword>
<feature type="region of interest" description="Disordered" evidence="1">
    <location>
        <begin position="178"/>
        <end position="241"/>
    </location>
</feature>
<feature type="region of interest" description="Disordered" evidence="1">
    <location>
        <begin position="274"/>
        <end position="323"/>
    </location>
</feature>
<evidence type="ECO:0000313" key="3">
    <source>
        <dbReference type="Proteomes" id="UP001058974"/>
    </source>
</evidence>
<proteinExistence type="predicted"/>
<dbReference type="Gramene" id="Psat05G0132200-T1">
    <property type="protein sequence ID" value="KAI5404133.1"/>
    <property type="gene ID" value="KIW84_051322"/>
</dbReference>
<dbReference type="Proteomes" id="UP001058974">
    <property type="component" value="Chromosome 5"/>
</dbReference>
<reference evidence="2 3" key="1">
    <citation type="journal article" date="2022" name="Nat. Genet.">
        <title>Improved pea reference genome and pan-genome highlight genomic features and evolutionary characteristics.</title>
        <authorList>
            <person name="Yang T."/>
            <person name="Liu R."/>
            <person name="Luo Y."/>
            <person name="Hu S."/>
            <person name="Wang D."/>
            <person name="Wang C."/>
            <person name="Pandey M.K."/>
            <person name="Ge S."/>
            <person name="Xu Q."/>
            <person name="Li N."/>
            <person name="Li G."/>
            <person name="Huang Y."/>
            <person name="Saxena R.K."/>
            <person name="Ji Y."/>
            <person name="Li M."/>
            <person name="Yan X."/>
            <person name="He Y."/>
            <person name="Liu Y."/>
            <person name="Wang X."/>
            <person name="Xiang C."/>
            <person name="Varshney R.K."/>
            <person name="Ding H."/>
            <person name="Gao S."/>
            <person name="Zong X."/>
        </authorList>
    </citation>
    <scope>NUCLEOTIDE SEQUENCE [LARGE SCALE GENOMIC DNA]</scope>
    <source>
        <strain evidence="2 3">cv. Zhongwan 6</strain>
    </source>
</reference>
<evidence type="ECO:0000313" key="2">
    <source>
        <dbReference type="EMBL" id="KAI5404133.1"/>
    </source>
</evidence>
<name>A0A9D4WME4_PEA</name>
<protein>
    <submittedName>
        <fullName evidence="2">Uncharacterized protein</fullName>
    </submittedName>
</protein>